<dbReference type="EMBL" id="CAKLCB010000264">
    <property type="protein sequence ID" value="CAH0518565.1"/>
    <property type="molecule type" value="Genomic_DNA"/>
</dbReference>
<organism evidence="4 5">
    <name type="scientific">Peronospora belbahrii</name>
    <dbReference type="NCBI Taxonomy" id="622444"/>
    <lineage>
        <taxon>Eukaryota</taxon>
        <taxon>Sar</taxon>
        <taxon>Stramenopiles</taxon>
        <taxon>Oomycota</taxon>
        <taxon>Peronosporomycetes</taxon>
        <taxon>Peronosporales</taxon>
        <taxon>Peronosporaceae</taxon>
        <taxon>Peronospora</taxon>
    </lineage>
</organism>
<protein>
    <recommendedName>
        <fullName evidence="3">WLM domain-containing protein</fullName>
    </recommendedName>
</protein>
<evidence type="ECO:0000313" key="5">
    <source>
        <dbReference type="Proteomes" id="UP001158986"/>
    </source>
</evidence>
<keyword evidence="2" id="KW-1133">Transmembrane helix</keyword>
<dbReference type="Pfam" id="PF08325">
    <property type="entry name" value="WLM"/>
    <property type="match status" value="1"/>
</dbReference>
<feature type="transmembrane region" description="Helical" evidence="2">
    <location>
        <begin position="326"/>
        <end position="347"/>
    </location>
</feature>
<dbReference type="PROSITE" id="PS51397">
    <property type="entry name" value="WLM"/>
    <property type="match status" value="1"/>
</dbReference>
<keyword evidence="5" id="KW-1185">Reference proteome</keyword>
<sequence length="397" mass="44201">MAGASTTQIEDMKAKQDAVHRERTIRENRRVVSISKRNQQIQARNALSTSYCFHAIEPLKTFTDKEMAQEILEKLANDRGILAVMAKHKWSVGVLAEMLPDGKVGVDPVCVLGLNQNKGQRILLRLRTDDLLGFRKFLSIKKVLFHELSHNVHSEHDTNFYQLMRQIEKESNELDWTKAGGAAVGRSRMILHDEEKSMENSSSGHRLGGESAGKTGGSTLAFLMGRYMGKEMIGDYLRTNFPTFRAFSAALNSSSWKPVVLYQLSSIPNLVKIYSLAITQVSVTRFIVSSAIGNTPHAILCAYIGDQASDIAAILTGETKMTTSRMIMVVTAVSMTVLAITFLVVYMKRQLQELQKRECRSGSEEELLLSIEADAVDPVDVKSPSQRVRLSTPTCQM</sequence>
<feature type="domain" description="WLM" evidence="3">
    <location>
        <begin position="44"/>
        <end position="229"/>
    </location>
</feature>
<evidence type="ECO:0000256" key="1">
    <source>
        <dbReference type="SAM" id="MobiDB-lite"/>
    </source>
</evidence>
<proteinExistence type="predicted"/>
<dbReference type="PANTHER" id="PTHR47796:SF1">
    <property type="entry name" value="OS08G0500800 PROTEIN"/>
    <property type="match status" value="1"/>
</dbReference>
<evidence type="ECO:0000259" key="3">
    <source>
        <dbReference type="PROSITE" id="PS51397"/>
    </source>
</evidence>
<dbReference type="Proteomes" id="UP001158986">
    <property type="component" value="Unassembled WGS sequence"/>
</dbReference>
<feature type="compositionally biased region" description="Basic and acidic residues" evidence="1">
    <location>
        <begin position="10"/>
        <end position="21"/>
    </location>
</feature>
<feature type="region of interest" description="Disordered" evidence="1">
    <location>
        <begin position="1"/>
        <end position="21"/>
    </location>
</feature>
<comment type="caution">
    <text evidence="4">The sequence shown here is derived from an EMBL/GenBank/DDBJ whole genome shotgun (WGS) entry which is preliminary data.</text>
</comment>
<name>A0ABN8CZS0_9STRA</name>
<keyword evidence="2" id="KW-0812">Transmembrane</keyword>
<evidence type="ECO:0000256" key="2">
    <source>
        <dbReference type="SAM" id="Phobius"/>
    </source>
</evidence>
<reference evidence="4 5" key="1">
    <citation type="submission" date="2021-11" db="EMBL/GenBank/DDBJ databases">
        <authorList>
            <person name="Islam A."/>
            <person name="Islam S."/>
            <person name="Flora M.S."/>
            <person name="Rahman M."/>
            <person name="Ziaur R.M."/>
            <person name="Epstein J.H."/>
            <person name="Hassan M."/>
            <person name="Klassen M."/>
            <person name="Woodard K."/>
            <person name="Webb A."/>
            <person name="Webby R.J."/>
            <person name="El Zowalaty M.E."/>
        </authorList>
    </citation>
    <scope>NUCLEOTIDE SEQUENCE [LARGE SCALE GENOMIC DNA]</scope>
    <source>
        <strain evidence="4">Pbs1</strain>
    </source>
</reference>
<dbReference type="InterPro" id="IPR013536">
    <property type="entry name" value="WLM_dom"/>
</dbReference>
<dbReference type="PANTHER" id="PTHR47796">
    <property type="entry name" value="ZINC METALLOPROTEINASE-LIKE PROTEIN"/>
    <property type="match status" value="1"/>
</dbReference>
<gene>
    <name evidence="4" type="ORF">PBS001_LOCUS5130</name>
</gene>
<accession>A0ABN8CZS0</accession>
<evidence type="ECO:0000313" key="4">
    <source>
        <dbReference type="EMBL" id="CAH0518565.1"/>
    </source>
</evidence>
<keyword evidence="2" id="KW-0472">Membrane</keyword>